<keyword evidence="4 15" id="KW-0808">Transferase</keyword>
<keyword evidence="6 15" id="KW-0735">Signal-anchor</keyword>
<feature type="binding site" evidence="13">
    <location>
        <position position="271"/>
    </location>
    <ligand>
        <name>Mn(2+)</name>
        <dbReference type="ChEBI" id="CHEBI:29035"/>
    </ligand>
</feature>
<reference evidence="18" key="1">
    <citation type="submission" date="2024-06" db="EMBL/GenBank/DDBJ databases">
        <authorList>
            <person name="Ryan C."/>
        </authorList>
    </citation>
    <scope>NUCLEOTIDE SEQUENCE [LARGE SCALE GENOMIC DNA]</scope>
</reference>
<dbReference type="Proteomes" id="UP001497457">
    <property type="component" value="Chromosome 20rd"/>
</dbReference>
<dbReference type="GO" id="GO:0071555">
    <property type="term" value="P:cell wall organization"/>
    <property type="evidence" value="ECO:0007669"/>
    <property type="project" value="UniProtKB-KW"/>
</dbReference>
<feature type="region of interest" description="Disordered" evidence="16">
    <location>
        <begin position="1"/>
        <end position="71"/>
    </location>
</feature>
<dbReference type="EMBL" id="OZ075130">
    <property type="protein sequence ID" value="CAL4976851.1"/>
    <property type="molecule type" value="Genomic_DNA"/>
</dbReference>
<dbReference type="GO" id="GO:0000139">
    <property type="term" value="C:Golgi membrane"/>
    <property type="evidence" value="ECO:0007669"/>
    <property type="project" value="UniProtKB-SubCell"/>
</dbReference>
<keyword evidence="9 15" id="KW-0472">Membrane</keyword>
<keyword evidence="18" id="KW-1185">Reference proteome</keyword>
<feature type="compositionally biased region" description="Pro residues" evidence="16">
    <location>
        <begin position="144"/>
        <end position="154"/>
    </location>
</feature>
<evidence type="ECO:0000256" key="6">
    <source>
        <dbReference type="ARBA" id="ARBA00022968"/>
    </source>
</evidence>
<comment type="cofactor">
    <cofactor evidence="13">
        <name>Mn(2+)</name>
        <dbReference type="ChEBI" id="CHEBI:29035"/>
    </cofactor>
</comment>
<comment type="similarity">
    <text evidence="2 15">Belongs to the glycosyltransferase 43 family.</text>
</comment>
<dbReference type="InterPro" id="IPR005027">
    <property type="entry name" value="Glyco_trans_43"/>
</dbReference>
<reference evidence="17 18" key="2">
    <citation type="submission" date="2024-10" db="EMBL/GenBank/DDBJ databases">
        <authorList>
            <person name="Ryan C."/>
        </authorList>
    </citation>
    <scope>NUCLEOTIDE SEQUENCE [LARGE SCALE GENOMIC DNA]</scope>
</reference>
<comment type="function">
    <text evidence="15">Involved in the synthesis of glucuronoxylan hemicellulose in secondary cell walls.</text>
</comment>
<feature type="compositionally biased region" description="Basic residues" evidence="16">
    <location>
        <begin position="31"/>
        <end position="45"/>
    </location>
</feature>
<evidence type="ECO:0000256" key="2">
    <source>
        <dbReference type="ARBA" id="ARBA00007706"/>
    </source>
</evidence>
<evidence type="ECO:0000256" key="13">
    <source>
        <dbReference type="PIRSR" id="PIRSR605027-3"/>
    </source>
</evidence>
<protein>
    <recommendedName>
        <fullName evidence="15">Glycosyltransferases</fullName>
        <ecNumber evidence="15">2.4.-.-</ecNumber>
    </recommendedName>
</protein>
<dbReference type="Pfam" id="PF03360">
    <property type="entry name" value="Glyco_transf_43"/>
    <property type="match status" value="1"/>
</dbReference>
<feature type="site" description="Interaction with galactose moiety of substrate glycoprotein" evidence="14">
    <location>
        <position position="306"/>
    </location>
</feature>
<dbReference type="CDD" id="cd00218">
    <property type="entry name" value="GlcAT-I"/>
    <property type="match status" value="1"/>
</dbReference>
<dbReference type="GO" id="GO:0016757">
    <property type="term" value="F:glycosyltransferase activity"/>
    <property type="evidence" value="ECO:0007669"/>
    <property type="project" value="UniProtKB-KW"/>
</dbReference>
<evidence type="ECO:0000256" key="1">
    <source>
        <dbReference type="ARBA" id="ARBA00004323"/>
    </source>
</evidence>
<sequence length="424" mass="47637">MVRTEGRGAFSAHAPRYPVPRRPLDPDPSPRHRATAPRHRAKKGPRPSPPPLCAWQSPSPSLSPKSHGPRHLLLVPDTHAAAASSTRPMAPSALPFYPRRPFSSPCFLLCFLLGFVGGFFPFAHRHLHHLDDLRHLPLQDGAPPALPPPPPPQPEQQREPPTLIVVTPTRPRPLQAYHLHRLAHTLRLAPQPLLWLVVERGAATRETAALLRGCGVMYRHLASSSPEARRRGPGRPAVAERGGGLRQQRNAALDHIEEHRIRGVVYFADEDNVYSLDLFQQLRSIRSFGTWPVAMLGVGKSKTLLEGPVCDDGRVVGWHTNARNSRSRRFHVNRSGFAFNSSMLWDADKRAHQAWNYIRLLDTVREGFQETTFVEQLVEDETHMEGIPAGCSKIMNLNLRLDDKYLVYPKGWEMTENLDVIIPL</sequence>
<keyword evidence="13" id="KW-0479">Metal-binding</keyword>
<evidence type="ECO:0000256" key="15">
    <source>
        <dbReference type="RuleBase" id="RU363127"/>
    </source>
</evidence>
<evidence type="ECO:0000256" key="11">
    <source>
        <dbReference type="ARBA" id="ARBA00023316"/>
    </source>
</evidence>
<dbReference type="InterPro" id="IPR029044">
    <property type="entry name" value="Nucleotide-diphossugar_trans"/>
</dbReference>
<name>A0ABC9ADP8_9POAL</name>
<dbReference type="PANTHER" id="PTHR10896">
    <property type="entry name" value="GALACTOSYLGALACTOSYLXYLOSYLPROTEIN 3-BETA-GLUCURONOSYLTRANSFERASE BETA-1,3-GLUCURONYLTRANSFERASE"/>
    <property type="match status" value="1"/>
</dbReference>
<dbReference type="PANTHER" id="PTHR10896:SF65">
    <property type="entry name" value="GALACTOSYLGALACTOSYLXYLOSYLPROTEIN 3-BETA-GLUCURONOSYLTRANSFERASE 3"/>
    <property type="match status" value="1"/>
</dbReference>
<feature type="active site" description="Proton donor/acceptor" evidence="12">
    <location>
        <position position="370"/>
    </location>
</feature>
<keyword evidence="7 15" id="KW-1133">Transmembrane helix</keyword>
<evidence type="ECO:0000256" key="9">
    <source>
        <dbReference type="ARBA" id="ARBA00023136"/>
    </source>
</evidence>
<proteinExistence type="inferred from homology"/>
<evidence type="ECO:0000313" key="17">
    <source>
        <dbReference type="EMBL" id="CAL4976851.1"/>
    </source>
</evidence>
<organism evidence="17 18">
    <name type="scientific">Urochloa decumbens</name>
    <dbReference type="NCBI Taxonomy" id="240449"/>
    <lineage>
        <taxon>Eukaryota</taxon>
        <taxon>Viridiplantae</taxon>
        <taxon>Streptophyta</taxon>
        <taxon>Embryophyta</taxon>
        <taxon>Tracheophyta</taxon>
        <taxon>Spermatophyta</taxon>
        <taxon>Magnoliopsida</taxon>
        <taxon>Liliopsida</taxon>
        <taxon>Poales</taxon>
        <taxon>Poaceae</taxon>
        <taxon>PACMAD clade</taxon>
        <taxon>Panicoideae</taxon>
        <taxon>Panicodae</taxon>
        <taxon>Paniceae</taxon>
        <taxon>Melinidinae</taxon>
        <taxon>Urochloa</taxon>
    </lineage>
</organism>
<keyword evidence="10" id="KW-0325">Glycoprotein</keyword>
<dbReference type="SUPFAM" id="SSF53448">
    <property type="entry name" value="Nucleotide-diphospho-sugar transferases"/>
    <property type="match status" value="1"/>
</dbReference>
<evidence type="ECO:0000256" key="3">
    <source>
        <dbReference type="ARBA" id="ARBA00022676"/>
    </source>
</evidence>
<dbReference type="AlphaFoldDB" id="A0ABC9ADP8"/>
<evidence type="ECO:0000256" key="7">
    <source>
        <dbReference type="ARBA" id="ARBA00022989"/>
    </source>
</evidence>
<keyword evidence="13" id="KW-0464">Manganese</keyword>
<evidence type="ECO:0000256" key="5">
    <source>
        <dbReference type="ARBA" id="ARBA00022692"/>
    </source>
</evidence>
<evidence type="ECO:0000256" key="14">
    <source>
        <dbReference type="PIRSR" id="PIRSR605027-4"/>
    </source>
</evidence>
<evidence type="ECO:0000256" key="4">
    <source>
        <dbReference type="ARBA" id="ARBA00022679"/>
    </source>
</evidence>
<feature type="transmembrane region" description="Helical" evidence="15">
    <location>
        <begin position="106"/>
        <end position="124"/>
    </location>
</feature>
<evidence type="ECO:0000256" key="10">
    <source>
        <dbReference type="ARBA" id="ARBA00023180"/>
    </source>
</evidence>
<dbReference type="Gene3D" id="3.90.550.10">
    <property type="entry name" value="Spore Coat Polysaccharide Biosynthesis Protein SpsA, Chain A"/>
    <property type="match status" value="1"/>
</dbReference>
<keyword evidence="11 15" id="KW-0961">Cell wall biogenesis/degradation</keyword>
<accession>A0ABC9ADP8</accession>
<evidence type="ECO:0000256" key="16">
    <source>
        <dbReference type="SAM" id="MobiDB-lite"/>
    </source>
</evidence>
<keyword evidence="5 15" id="KW-0812">Transmembrane</keyword>
<evidence type="ECO:0000256" key="12">
    <source>
        <dbReference type="PIRSR" id="PIRSR605027-1"/>
    </source>
</evidence>
<keyword evidence="8 15" id="KW-0333">Golgi apparatus</keyword>
<evidence type="ECO:0000313" key="18">
    <source>
        <dbReference type="Proteomes" id="UP001497457"/>
    </source>
</evidence>
<evidence type="ECO:0000256" key="8">
    <source>
        <dbReference type="ARBA" id="ARBA00023034"/>
    </source>
</evidence>
<keyword evidence="3" id="KW-0328">Glycosyltransferase</keyword>
<feature type="region of interest" description="Disordered" evidence="16">
    <location>
        <begin position="138"/>
        <end position="159"/>
    </location>
</feature>
<comment type="subcellular location">
    <subcellularLocation>
        <location evidence="1 15">Golgi apparatus membrane</location>
        <topology evidence="1 15">Single-pass type II membrane protein</topology>
    </subcellularLocation>
</comment>
<feature type="region of interest" description="Disordered" evidence="16">
    <location>
        <begin position="222"/>
        <end position="246"/>
    </location>
</feature>
<dbReference type="EC" id="2.4.-.-" evidence="15"/>
<gene>
    <name evidence="17" type="ORF">URODEC1_LOCUS53842</name>
</gene>